<evidence type="ECO:0000313" key="3">
    <source>
        <dbReference type="Proteomes" id="UP000199672"/>
    </source>
</evidence>
<protein>
    <recommendedName>
        <fullName evidence="4">SprT-like family protein</fullName>
    </recommendedName>
</protein>
<evidence type="ECO:0008006" key="4">
    <source>
        <dbReference type="Google" id="ProtNLM"/>
    </source>
</evidence>
<dbReference type="RefSeq" id="WP_091490129.1">
    <property type="nucleotide sequence ID" value="NZ_FOMH01000001.1"/>
</dbReference>
<evidence type="ECO:0000256" key="1">
    <source>
        <dbReference type="SAM" id="SignalP"/>
    </source>
</evidence>
<accession>A0A1I1K2N9</accession>
<proteinExistence type="predicted"/>
<reference evidence="3" key="1">
    <citation type="submission" date="2016-10" db="EMBL/GenBank/DDBJ databases">
        <authorList>
            <person name="Varghese N."/>
            <person name="Submissions S."/>
        </authorList>
    </citation>
    <scope>NUCLEOTIDE SEQUENCE [LARGE SCALE GENOMIC DNA]</scope>
    <source>
        <strain evidence="3">CGMCC 1.10370</strain>
    </source>
</reference>
<feature type="signal peptide" evidence="1">
    <location>
        <begin position="1"/>
        <end position="21"/>
    </location>
</feature>
<evidence type="ECO:0000313" key="2">
    <source>
        <dbReference type="EMBL" id="SFC55227.1"/>
    </source>
</evidence>
<dbReference type="OrthoDB" id="1190041at2"/>
<gene>
    <name evidence="2" type="ORF">SAMN05216297_101230</name>
</gene>
<feature type="chain" id="PRO_5011755790" description="SprT-like family protein" evidence="1">
    <location>
        <begin position="22"/>
        <end position="634"/>
    </location>
</feature>
<dbReference type="AlphaFoldDB" id="A0A1I1K2N9"/>
<keyword evidence="3" id="KW-1185">Reference proteome</keyword>
<sequence length="634" mass="72045">MKKIKFINLILLTFVSFSFYNCNKEPFEDTSEQAKNSEFLSNIKQENTTLDEVKKDLYLNPILSNASKKIRIDGVSSKNINLESLNLSNQVKKYTLDDYTSYTIPIINEFGDSYIFQNLVIEKDILRDAVYLITYYPDENYKESIKKHLVNINDNIDYTGSKKIDILYYKRKVNIEEKIVTAKTAKSSSETFPDDDVDEPYTVCIETYTPKKCSAGGHHSPGEPCSGTGSQRAGWVVSVSCINIIPQVPNTPGPGPGCTGCANPVSGTTGAGAYFPPDSQNPNWLPEYICVAMERGNCTKVIPYTPILTTQMIDPYFNYINIFDRNKFDLFNRFENQDIRTVIDEYLDSHKNYMGSYDIETINLVNNVFDAAIANRAPSSFEGSLTDVWASLRSPVNVDRTSIDNNTTEGKKFNSTYNALTQSPTFQKLFVDLFDNSDRFNVKFEIADHVYDKDEPTKEINANTTRTVGTNDITIQINKQILIPNTDKSQINIENAKTILHECIHAYLFIKANNPSVGADFVKILNSMYPTINEQHDFMYDKMIPTMQNVLSEIRDLVTTSAGRNVLETEYTMRPTAITNPSASTPWIWNEYYKYISLNGLQETSCFIQDFPNGTDQLYLLSKYIEYGHKELKP</sequence>
<dbReference type="STRING" id="739143.SAMN05216297_101230"/>
<dbReference type="Proteomes" id="UP000199672">
    <property type="component" value="Unassembled WGS sequence"/>
</dbReference>
<keyword evidence="1" id="KW-0732">Signal</keyword>
<dbReference type="EMBL" id="FOMH01000001">
    <property type="protein sequence ID" value="SFC55227.1"/>
    <property type="molecule type" value="Genomic_DNA"/>
</dbReference>
<name>A0A1I1K2N9_9FLAO</name>
<organism evidence="2 3">
    <name type="scientific">Flavobacterium phragmitis</name>
    <dbReference type="NCBI Taxonomy" id="739143"/>
    <lineage>
        <taxon>Bacteria</taxon>
        <taxon>Pseudomonadati</taxon>
        <taxon>Bacteroidota</taxon>
        <taxon>Flavobacteriia</taxon>
        <taxon>Flavobacteriales</taxon>
        <taxon>Flavobacteriaceae</taxon>
        <taxon>Flavobacterium</taxon>
    </lineage>
</organism>